<dbReference type="InterPro" id="IPR019775">
    <property type="entry name" value="WD40_repeat_CS"/>
</dbReference>
<dbReference type="InterPro" id="IPR036322">
    <property type="entry name" value="WD40_repeat_dom_sf"/>
</dbReference>
<evidence type="ECO:0000256" key="8">
    <source>
        <dbReference type="ARBA" id="ARBA00022574"/>
    </source>
</evidence>
<dbReference type="InterPro" id="IPR002867">
    <property type="entry name" value="IBR_dom"/>
</dbReference>
<evidence type="ECO:0000256" key="6">
    <source>
        <dbReference type="ARBA" id="ARBA00022490"/>
    </source>
</evidence>
<dbReference type="SUPFAM" id="SSF50978">
    <property type="entry name" value="WD40 repeat-like"/>
    <property type="match status" value="2"/>
</dbReference>
<dbReference type="CDD" id="cd16627">
    <property type="entry name" value="RING-HC_RBR_parkin"/>
    <property type="match status" value="1"/>
</dbReference>
<keyword evidence="10" id="KW-0479">Metal-binding</keyword>
<dbReference type="PRINTS" id="PR00320">
    <property type="entry name" value="GPROTEINBRPT"/>
</dbReference>
<comment type="similarity">
    <text evidence="19">Belongs to the RBR family. Parkin subfamily.</text>
</comment>
<dbReference type="Gene3D" id="2.30.30.100">
    <property type="match status" value="1"/>
</dbReference>
<dbReference type="InterPro" id="IPR047535">
    <property type="entry name" value="RING-HC_RBR_parkin"/>
</dbReference>
<evidence type="ECO:0000256" key="2">
    <source>
        <dbReference type="ARBA" id="ARBA00004173"/>
    </source>
</evidence>
<dbReference type="PROSITE" id="PS51873">
    <property type="entry name" value="TRIAD"/>
    <property type="match status" value="1"/>
</dbReference>
<evidence type="ECO:0000256" key="14">
    <source>
        <dbReference type="ARBA" id="ARBA00022833"/>
    </source>
</evidence>
<dbReference type="Gene3D" id="3.10.20.90">
    <property type="entry name" value="Phosphatidylinositol 3-kinase Catalytic Subunit, Chain A, domain 1"/>
    <property type="match status" value="1"/>
</dbReference>
<dbReference type="Pfam" id="PF17978">
    <property type="entry name" value="zf-RING_14"/>
    <property type="match status" value="1"/>
</dbReference>
<dbReference type="PROSITE" id="PS50053">
    <property type="entry name" value="UBIQUITIN_2"/>
    <property type="match status" value="1"/>
</dbReference>
<dbReference type="FunFam" id="2.20.25.20:FF:000008">
    <property type="entry name" value="E3 ubiquitin-protein ligase parkin"/>
    <property type="match status" value="1"/>
</dbReference>
<dbReference type="SMART" id="SM00213">
    <property type="entry name" value="UBQ"/>
    <property type="match status" value="1"/>
</dbReference>
<keyword evidence="17" id="KW-0496">Mitochondrion</keyword>
<dbReference type="InterPro" id="IPR047536">
    <property type="entry name" value="Rcat_RBR_parkin"/>
</dbReference>
<evidence type="ECO:0000259" key="24">
    <source>
        <dbReference type="PROSITE" id="PS50053"/>
    </source>
</evidence>
<evidence type="ECO:0000256" key="7">
    <source>
        <dbReference type="ARBA" id="ARBA00022553"/>
    </source>
</evidence>
<dbReference type="Gene3D" id="2.130.10.10">
    <property type="entry name" value="YVTN repeat-like/Quinoprotein amine dehydrogenase"/>
    <property type="match status" value="2"/>
</dbReference>
<dbReference type="Proteomes" id="UP000678499">
    <property type="component" value="Unassembled WGS sequence"/>
</dbReference>
<evidence type="ECO:0000256" key="22">
    <source>
        <dbReference type="PROSITE-ProRule" id="PRU00221"/>
    </source>
</evidence>
<evidence type="ECO:0000256" key="5">
    <source>
        <dbReference type="ARBA" id="ARBA00012251"/>
    </source>
</evidence>
<dbReference type="SUPFAM" id="SSF57850">
    <property type="entry name" value="RING/U-box"/>
    <property type="match status" value="1"/>
</dbReference>
<dbReference type="InterPro" id="IPR044066">
    <property type="entry name" value="TRIAD_supradom"/>
</dbReference>
<dbReference type="CDD" id="cd21382">
    <property type="entry name" value="RING0_parkin"/>
    <property type="match status" value="1"/>
</dbReference>
<dbReference type="InterPro" id="IPR029071">
    <property type="entry name" value="Ubiquitin-like_domsf"/>
</dbReference>
<dbReference type="UniPathway" id="UPA00143"/>
<gene>
    <name evidence="26" type="ORF">NMOB1V02_LOCUS2578</name>
</gene>
<protein>
    <recommendedName>
        <fullName evidence="20">E3 ubiquitin-protein ligase parkin</fullName>
        <ecNumber evidence="5">2.3.2.31</ecNumber>
    </recommendedName>
</protein>
<dbReference type="GO" id="GO:0030864">
    <property type="term" value="C:cortical actin cytoskeleton"/>
    <property type="evidence" value="ECO:0007669"/>
    <property type="project" value="TreeGrafter"/>
</dbReference>
<dbReference type="EMBL" id="CAJPEX010000294">
    <property type="protein sequence ID" value="CAG0914909.1"/>
    <property type="molecule type" value="Genomic_DNA"/>
</dbReference>
<feature type="repeat" description="WD" evidence="22">
    <location>
        <begin position="114"/>
        <end position="155"/>
    </location>
</feature>
<dbReference type="GO" id="GO:0061630">
    <property type="term" value="F:ubiquitin protein ligase activity"/>
    <property type="evidence" value="ECO:0007669"/>
    <property type="project" value="UniProtKB-EC"/>
</dbReference>
<reference evidence="26" key="1">
    <citation type="submission" date="2020-11" db="EMBL/GenBank/DDBJ databases">
        <authorList>
            <person name="Tran Van P."/>
        </authorList>
    </citation>
    <scope>NUCLEOTIDE SEQUENCE</scope>
</reference>
<dbReference type="PROSITE" id="PS50082">
    <property type="entry name" value="WD_REPEATS_2"/>
    <property type="match status" value="4"/>
</dbReference>
<dbReference type="Gene3D" id="1.20.120.1750">
    <property type="match status" value="1"/>
</dbReference>
<evidence type="ECO:0000256" key="3">
    <source>
        <dbReference type="ARBA" id="ARBA00004514"/>
    </source>
</evidence>
<evidence type="ECO:0000256" key="20">
    <source>
        <dbReference type="ARBA" id="ARBA00029536"/>
    </source>
</evidence>
<evidence type="ECO:0000256" key="18">
    <source>
        <dbReference type="ARBA" id="ARBA00023203"/>
    </source>
</evidence>
<dbReference type="OrthoDB" id="2306at2759"/>
<evidence type="ECO:0000256" key="17">
    <source>
        <dbReference type="ARBA" id="ARBA00023128"/>
    </source>
</evidence>
<dbReference type="InterPro" id="IPR054694">
    <property type="entry name" value="Parkin-like_IBR"/>
</dbReference>
<dbReference type="PANTHER" id="PTHR19856">
    <property type="entry name" value="WD-REPEATCONTAINING PROTEIN WDR1"/>
    <property type="match status" value="1"/>
</dbReference>
<dbReference type="GO" id="GO:0005829">
    <property type="term" value="C:cytosol"/>
    <property type="evidence" value="ECO:0007669"/>
    <property type="project" value="UniProtKB-SubCell"/>
</dbReference>
<dbReference type="SUPFAM" id="SSF54236">
    <property type="entry name" value="Ubiquitin-like"/>
    <property type="match status" value="1"/>
</dbReference>
<evidence type="ECO:0000256" key="1">
    <source>
        <dbReference type="ARBA" id="ARBA00001798"/>
    </source>
</evidence>
<keyword evidence="9" id="KW-0808">Transferase</keyword>
<keyword evidence="13" id="KW-0833">Ubl conjugation pathway</keyword>
<dbReference type="GO" id="GO:0040011">
    <property type="term" value="P:locomotion"/>
    <property type="evidence" value="ECO:0007669"/>
    <property type="project" value="TreeGrafter"/>
</dbReference>
<dbReference type="PRINTS" id="PR01475">
    <property type="entry name" value="PARKIN"/>
</dbReference>
<dbReference type="InterPro" id="IPR041170">
    <property type="entry name" value="Znf-RING_14"/>
</dbReference>
<dbReference type="GO" id="GO:0005739">
    <property type="term" value="C:mitochondrion"/>
    <property type="evidence" value="ECO:0007669"/>
    <property type="project" value="UniProtKB-SubCell"/>
</dbReference>
<dbReference type="GO" id="GO:0030042">
    <property type="term" value="P:actin filament depolymerization"/>
    <property type="evidence" value="ECO:0007669"/>
    <property type="project" value="TreeGrafter"/>
</dbReference>
<dbReference type="GO" id="GO:0006914">
    <property type="term" value="P:autophagy"/>
    <property type="evidence" value="ECO:0007669"/>
    <property type="project" value="UniProtKB-KW"/>
</dbReference>
<dbReference type="Pfam" id="PF22605">
    <property type="entry name" value="IBR_2"/>
    <property type="match status" value="1"/>
</dbReference>
<dbReference type="Gene3D" id="2.20.25.20">
    <property type="match status" value="1"/>
</dbReference>
<dbReference type="SMART" id="SM00320">
    <property type="entry name" value="WD40"/>
    <property type="match status" value="9"/>
</dbReference>
<dbReference type="GO" id="GO:0051015">
    <property type="term" value="F:actin filament binding"/>
    <property type="evidence" value="ECO:0007669"/>
    <property type="project" value="TreeGrafter"/>
</dbReference>
<keyword evidence="8 22" id="KW-0853">WD repeat</keyword>
<keyword evidence="14" id="KW-0862">Zinc</keyword>
<dbReference type="AlphaFoldDB" id="A0A7R9BJ52"/>
<comment type="subcellular location">
    <subcellularLocation>
        <location evidence="3">Cytoplasm</location>
        <location evidence="3">Cytosol</location>
    </subcellularLocation>
    <subcellularLocation>
        <location evidence="2">Mitochondrion</location>
    </subcellularLocation>
</comment>
<proteinExistence type="inferred from homology"/>
<feature type="repeat" description="WD" evidence="22">
    <location>
        <begin position="245"/>
        <end position="286"/>
    </location>
</feature>
<dbReference type="PROSITE" id="PS50294">
    <property type="entry name" value="WD_REPEATS_REGION"/>
    <property type="match status" value="4"/>
</dbReference>
<dbReference type="SUPFAM" id="SSF50182">
    <property type="entry name" value="Sm-like ribonucleoproteins"/>
    <property type="match status" value="1"/>
</dbReference>
<evidence type="ECO:0000313" key="26">
    <source>
        <dbReference type="EMBL" id="CAD7274757.1"/>
    </source>
</evidence>
<feature type="repeat" description="WD" evidence="22">
    <location>
        <begin position="289"/>
        <end position="330"/>
    </location>
</feature>
<dbReference type="InterPro" id="IPR010920">
    <property type="entry name" value="LSM_dom_sf"/>
</dbReference>
<keyword evidence="12" id="KW-0863">Zinc-finger</keyword>
<dbReference type="GO" id="GO:0045214">
    <property type="term" value="P:sarcomere organization"/>
    <property type="evidence" value="ECO:0007669"/>
    <property type="project" value="TreeGrafter"/>
</dbReference>
<evidence type="ECO:0000256" key="11">
    <source>
        <dbReference type="ARBA" id="ARBA00022737"/>
    </source>
</evidence>
<dbReference type="CDD" id="cd00200">
    <property type="entry name" value="WD40"/>
    <property type="match status" value="1"/>
</dbReference>
<keyword evidence="27" id="KW-1185">Reference proteome</keyword>
<evidence type="ECO:0000256" key="23">
    <source>
        <dbReference type="SAM" id="MobiDB-lite"/>
    </source>
</evidence>
<evidence type="ECO:0000256" key="12">
    <source>
        <dbReference type="ARBA" id="ARBA00022771"/>
    </source>
</evidence>
<accession>A0A7R9BJ52</accession>
<keyword evidence="11" id="KW-0677">Repeat</keyword>
<keyword evidence="18" id="KW-0009">Actin-binding</keyword>
<dbReference type="PANTHER" id="PTHR19856:SF0">
    <property type="entry name" value="WD REPEAT-CONTAINING PROTEIN 1"/>
    <property type="match status" value="1"/>
</dbReference>
<dbReference type="CDD" id="cd20357">
    <property type="entry name" value="Rcat_RBR_parkin"/>
    <property type="match status" value="1"/>
</dbReference>
<comment type="similarity">
    <text evidence="21">Belongs to the WD repeat AIP1 family.</text>
</comment>
<dbReference type="InterPro" id="IPR047534">
    <property type="entry name" value="BRcat_RBR_parkin"/>
</dbReference>
<evidence type="ECO:0000256" key="19">
    <source>
        <dbReference type="ARBA" id="ARBA00029442"/>
    </source>
</evidence>
<feature type="repeat" description="WD" evidence="22">
    <location>
        <begin position="556"/>
        <end position="594"/>
    </location>
</feature>
<dbReference type="InterPro" id="IPR015943">
    <property type="entry name" value="WD40/YVTN_repeat-like_dom_sf"/>
</dbReference>
<dbReference type="Pfam" id="PF00400">
    <property type="entry name" value="WD40"/>
    <property type="match status" value="6"/>
</dbReference>
<dbReference type="PROSITE" id="PS00678">
    <property type="entry name" value="WD_REPEATS_1"/>
    <property type="match status" value="1"/>
</dbReference>
<comment type="pathway">
    <text evidence="4">Protein modification; protein ubiquitination.</text>
</comment>
<dbReference type="InterPro" id="IPR020472">
    <property type="entry name" value="WD40_PAC1"/>
</dbReference>
<evidence type="ECO:0000256" key="4">
    <source>
        <dbReference type="ARBA" id="ARBA00004906"/>
    </source>
</evidence>
<evidence type="ECO:0000256" key="9">
    <source>
        <dbReference type="ARBA" id="ARBA00022679"/>
    </source>
</evidence>
<dbReference type="SMART" id="SM00647">
    <property type="entry name" value="IBR"/>
    <property type="match status" value="2"/>
</dbReference>
<dbReference type="InterPro" id="IPR041565">
    <property type="entry name" value="Parkin_Znf-RING"/>
</dbReference>
<evidence type="ECO:0000256" key="10">
    <source>
        <dbReference type="ARBA" id="ARBA00022723"/>
    </source>
</evidence>
<organism evidence="26">
    <name type="scientific">Notodromas monacha</name>
    <dbReference type="NCBI Taxonomy" id="399045"/>
    <lineage>
        <taxon>Eukaryota</taxon>
        <taxon>Metazoa</taxon>
        <taxon>Ecdysozoa</taxon>
        <taxon>Arthropoda</taxon>
        <taxon>Crustacea</taxon>
        <taxon>Oligostraca</taxon>
        <taxon>Ostracoda</taxon>
        <taxon>Podocopa</taxon>
        <taxon>Podocopida</taxon>
        <taxon>Cypridocopina</taxon>
        <taxon>Cypridoidea</taxon>
        <taxon>Cyprididae</taxon>
        <taxon>Notodromas</taxon>
    </lineage>
</organism>
<evidence type="ECO:0000256" key="13">
    <source>
        <dbReference type="ARBA" id="ARBA00022786"/>
    </source>
</evidence>
<feature type="domain" description="Ubiquitin-like" evidence="24">
    <location>
        <begin position="732"/>
        <end position="810"/>
    </location>
</feature>
<dbReference type="GO" id="GO:0008270">
    <property type="term" value="F:zinc ion binding"/>
    <property type="evidence" value="ECO:0007669"/>
    <property type="project" value="UniProtKB-KW"/>
</dbReference>
<evidence type="ECO:0000256" key="16">
    <source>
        <dbReference type="ARBA" id="ARBA00023006"/>
    </source>
</evidence>
<dbReference type="CDD" id="cd20340">
    <property type="entry name" value="BRcat_RBR_parkin"/>
    <property type="match status" value="1"/>
</dbReference>
<dbReference type="InterPro" id="IPR000626">
    <property type="entry name" value="Ubiquitin-like_dom"/>
</dbReference>
<keyword evidence="7" id="KW-0597">Phosphoprotein</keyword>
<dbReference type="InterPro" id="IPR001680">
    <property type="entry name" value="WD40_rpt"/>
</dbReference>
<name>A0A7R9BJ52_9CRUS</name>
<dbReference type="EC" id="2.3.2.31" evidence="5"/>
<keyword evidence="16" id="KW-0072">Autophagy</keyword>
<dbReference type="Pfam" id="PF00240">
    <property type="entry name" value="ubiquitin"/>
    <property type="match status" value="1"/>
</dbReference>
<keyword evidence="15" id="KW-0832">Ubl conjugation</keyword>
<comment type="catalytic activity">
    <reaction evidence="1">
        <text>[E2 ubiquitin-conjugating enzyme]-S-ubiquitinyl-L-cysteine + [acceptor protein]-L-lysine = [E2 ubiquitin-conjugating enzyme]-L-cysteine + [acceptor protein]-N(6)-ubiquitinyl-L-lysine.</text>
        <dbReference type="EC" id="2.3.2.31"/>
    </reaction>
</comment>
<evidence type="ECO:0000256" key="15">
    <source>
        <dbReference type="ARBA" id="ARBA00022843"/>
    </source>
</evidence>
<dbReference type="FunFam" id="2.130.10.10:FF:000097">
    <property type="entry name" value="WD repeat domain 1"/>
    <property type="match status" value="1"/>
</dbReference>
<keyword evidence="6" id="KW-0963">Cytoplasm</keyword>
<feature type="region of interest" description="Disordered" evidence="23">
    <location>
        <begin position="837"/>
        <end position="869"/>
    </location>
</feature>
<dbReference type="InterPro" id="IPR003977">
    <property type="entry name" value="Parkin"/>
</dbReference>
<evidence type="ECO:0000256" key="21">
    <source>
        <dbReference type="ARBA" id="ARBA00038366"/>
    </source>
</evidence>
<dbReference type="EMBL" id="OA882331">
    <property type="protein sequence ID" value="CAD7274757.1"/>
    <property type="molecule type" value="Genomic_DNA"/>
</dbReference>
<sequence length="1206" mass="131495">MHMYSSWRKRDADGVAGDGINGSDCFVNCMAATTLPVEWQKTSVDWHWSAEQPHVGNIVSTLVLQKAVFASLPRTQRGTPIVLGGDPKGENFVYTNGNSVIIRSITNPASADVYTEHSTAVVVAKYSPSRFYIASADQSGKVRIWDTVNKEHILKAEYQPIVGVIKDLAWSNDSQRIVIVGEGRERFGHVFMADTGTSVGEISGHGRPINSCDFKSSRPFRIATGSEDNCVGIFEGPPFKFKMTKQDHAKYVQCVRYSPNGELLASGGFDGKLFLYDAKTSELVGQIGDPAHKGGIYGLCWSPDSKQLLTASGDKTCRIWDVATKQSVAEFVMGDSVDDQQVSCLWQGEHLLTVSLSGFITYLNVNDPRENERISGQGHGNQVNDLTVTASGKVISCGIDDSLRGIDPSSNNYDPGLHTPLGSQPRGVAAVLADAGAGDAGITVVAACVDQVAVVRGGRKIASLPIDYEGLSVAIGPIESGDVVVGGQDNKVHIYSLSKDGTILTPKKELEHLGAVVDLHFSPDGQFLATADSYRKVMVYRLPDYSLAHKSDWGFHTAKVNCVAWSPNSARVASGSLDTSIMIWSMDKPSKHYEIKNAHAMSQIVKVAWIDDVTLVSVGQDSNTKLWNIPADLICGTLHSVDQYLNIKLTDISVTDPEKYPHMILIVAAAALYQSKDKGKEAVSTMMYQFMGLEKLMEYLARLLEPFFRLFRWLTFFRDPSIGNKNVDPSKLEINVRNPGGKCLLTTIDKSSSVAEMKKELAPRLCPPAGDPETIRVIFAGKELPDQLTLEECDFGPKTVIHVVFGKGAGKPADHTEVSPKLLPEILATSLAEPPSIRGEDEVSVGDVSSEKLDPVQSEEEVNSSSVSSDVQVEKRRVNTFFVLCSWRACAGKLRVRCDVCKEGAITVLREPESWQDVLIRGRVHGICENSECNPGQSQEQVVEFFFKCAEHGDADVVPLPLVRDNTRDVPCLACTSVENPVLVFSCALGHVVCLECFVMYCSTRLNDRQFVVRDDGYSVGCPVGCGNSWLDRPQYFKLLGKELYSRYQTFAAEDFVLRSGGVLCPQPGCGMGILLPEGCGDFRRIVCDREGGCGYVFCRDCLSGYHIGPCLSSASSATAAATTGAGDAHRSTQSSFGIAADRVGAATWDADAKTVRLLSKPCPSCRVATERDGGCMHMTCRCGYNWCWVCQTEWTRDCMASHWFL</sequence>
<dbReference type="GO" id="GO:0016567">
    <property type="term" value="P:protein ubiquitination"/>
    <property type="evidence" value="ECO:0007669"/>
    <property type="project" value="UniProtKB-UniPathway"/>
</dbReference>
<dbReference type="Pfam" id="PF17976">
    <property type="entry name" value="zf-RING_12"/>
    <property type="match status" value="1"/>
</dbReference>
<evidence type="ECO:0000313" key="27">
    <source>
        <dbReference type="Proteomes" id="UP000678499"/>
    </source>
</evidence>
<dbReference type="GO" id="GO:0009893">
    <property type="term" value="P:positive regulation of metabolic process"/>
    <property type="evidence" value="ECO:0007669"/>
    <property type="project" value="UniProtKB-ARBA"/>
</dbReference>
<feature type="domain" description="RING-type" evidence="25">
    <location>
        <begin position="968"/>
        <end position="1206"/>
    </location>
</feature>
<evidence type="ECO:0000259" key="25">
    <source>
        <dbReference type="PROSITE" id="PS51873"/>
    </source>
</evidence>